<dbReference type="Proteomes" id="UP000297195">
    <property type="component" value="Segment"/>
</dbReference>
<sequence length="107" mass="11794">MAKFYGKNGDWAIPIAAILIFGMFWGAKIATGDKKLTENSKIFLETYGYEEIVVNPKAIGCRFDDVMSFDDRGRAFTAVMPSGKKIGGVVCTAKNDVSVLNVNYQEQ</sequence>
<accession>A0A4D6DWG0</accession>
<name>A0A4D6DWG0_9CAUD</name>
<proteinExistence type="predicted"/>
<gene>
    <name evidence="2" type="ORF">pETSU_110</name>
</gene>
<feature type="transmembrane region" description="Helical" evidence="1">
    <location>
        <begin position="12"/>
        <end position="31"/>
    </location>
</feature>
<keyword evidence="3" id="KW-1185">Reference proteome</keyword>
<reference evidence="2 3" key="1">
    <citation type="submission" date="2019-03" db="EMBL/GenBank/DDBJ databases">
        <authorList>
            <person name="Kim S.G."/>
            <person name="Park S.C."/>
        </authorList>
    </citation>
    <scope>NUCLEOTIDE SEQUENCE [LARGE SCALE GENOMIC DNA]</scope>
</reference>
<keyword evidence="1" id="KW-0472">Membrane</keyword>
<keyword evidence="1" id="KW-0812">Transmembrane</keyword>
<organism evidence="2 3">
    <name type="scientific">Edwardsiella phage pEt-SU</name>
    <dbReference type="NCBI Taxonomy" id="2562142"/>
    <lineage>
        <taxon>Viruses</taxon>
        <taxon>Duplodnaviria</taxon>
        <taxon>Heunggongvirae</taxon>
        <taxon>Uroviricota</taxon>
        <taxon>Caudoviricetes</taxon>
        <taxon>Chimalliviridae</taxon>
        <taxon>Petsuvirus</taxon>
        <taxon>Petsuvirus pEtSU</taxon>
    </lineage>
</organism>
<evidence type="ECO:0000313" key="2">
    <source>
        <dbReference type="EMBL" id="QBZ70691.1"/>
    </source>
</evidence>
<dbReference type="EMBL" id="MK689364">
    <property type="protein sequence ID" value="QBZ70691.1"/>
    <property type="molecule type" value="Genomic_DNA"/>
</dbReference>
<evidence type="ECO:0000256" key="1">
    <source>
        <dbReference type="SAM" id="Phobius"/>
    </source>
</evidence>
<keyword evidence="1" id="KW-1133">Transmembrane helix</keyword>
<protein>
    <submittedName>
        <fullName evidence="2">Uncharacterized protein</fullName>
    </submittedName>
</protein>
<evidence type="ECO:0000313" key="3">
    <source>
        <dbReference type="Proteomes" id="UP000297195"/>
    </source>
</evidence>